<sequence>MNGSNEDENIYNQIRLYKCEMNKTETFQFKRVYSIYTFTK</sequence>
<proteinExistence type="predicted"/>
<dbReference type="Proteomes" id="UP001497382">
    <property type="component" value="Unassembled WGS sequence"/>
</dbReference>
<organism evidence="1 2">
    <name type="scientific">Larinioides sclopetarius</name>
    <dbReference type="NCBI Taxonomy" id="280406"/>
    <lineage>
        <taxon>Eukaryota</taxon>
        <taxon>Metazoa</taxon>
        <taxon>Ecdysozoa</taxon>
        <taxon>Arthropoda</taxon>
        <taxon>Chelicerata</taxon>
        <taxon>Arachnida</taxon>
        <taxon>Araneae</taxon>
        <taxon>Araneomorphae</taxon>
        <taxon>Entelegynae</taxon>
        <taxon>Araneoidea</taxon>
        <taxon>Araneidae</taxon>
        <taxon>Larinioides</taxon>
    </lineage>
</organism>
<comment type="caution">
    <text evidence="1">The sequence shown here is derived from an EMBL/GenBank/DDBJ whole genome shotgun (WGS) entry which is preliminary data.</text>
</comment>
<reference evidence="1 2" key="1">
    <citation type="submission" date="2024-04" db="EMBL/GenBank/DDBJ databases">
        <authorList>
            <person name="Rising A."/>
            <person name="Reimegard J."/>
            <person name="Sonavane S."/>
            <person name="Akerstrom W."/>
            <person name="Nylinder S."/>
            <person name="Hedman E."/>
            <person name="Kallberg Y."/>
        </authorList>
    </citation>
    <scope>NUCLEOTIDE SEQUENCE [LARGE SCALE GENOMIC DNA]</scope>
</reference>
<protein>
    <submittedName>
        <fullName evidence="1">Uncharacterized protein</fullName>
    </submittedName>
</protein>
<evidence type="ECO:0000313" key="1">
    <source>
        <dbReference type="EMBL" id="CAL1294620.1"/>
    </source>
</evidence>
<name>A0AAV2BFF3_9ARAC</name>
<dbReference type="EMBL" id="CAXIEN010000350">
    <property type="protein sequence ID" value="CAL1294620.1"/>
    <property type="molecule type" value="Genomic_DNA"/>
</dbReference>
<evidence type="ECO:0000313" key="2">
    <source>
        <dbReference type="Proteomes" id="UP001497382"/>
    </source>
</evidence>
<gene>
    <name evidence="1" type="ORF">LARSCL_LOCUS18824</name>
</gene>
<accession>A0AAV2BFF3</accession>
<keyword evidence="2" id="KW-1185">Reference proteome</keyword>
<dbReference type="AlphaFoldDB" id="A0AAV2BFF3"/>